<keyword evidence="2" id="KW-1185">Reference proteome</keyword>
<accession>A0A504JBQ1</accession>
<organism evidence="1 2">
    <name type="scientific">Aquimarina algicola</name>
    <dbReference type="NCBI Taxonomy" id="2589995"/>
    <lineage>
        <taxon>Bacteria</taxon>
        <taxon>Pseudomonadati</taxon>
        <taxon>Bacteroidota</taxon>
        <taxon>Flavobacteriia</taxon>
        <taxon>Flavobacteriales</taxon>
        <taxon>Flavobacteriaceae</taxon>
        <taxon>Aquimarina</taxon>
    </lineage>
</organism>
<dbReference type="OrthoDB" id="1163673at2"/>
<dbReference type="EMBL" id="VFWZ01000003">
    <property type="protein sequence ID" value="TPN85972.1"/>
    <property type="molecule type" value="Genomic_DNA"/>
</dbReference>
<reference evidence="1 2" key="1">
    <citation type="submission" date="2019-06" db="EMBL/GenBank/DDBJ databases">
        <authorList>
            <person name="Meng X."/>
        </authorList>
    </citation>
    <scope>NUCLEOTIDE SEQUENCE [LARGE SCALE GENOMIC DNA]</scope>
    <source>
        <strain evidence="1 2">M625</strain>
    </source>
</reference>
<gene>
    <name evidence="1" type="ORF">FHK87_11870</name>
</gene>
<name>A0A504JBQ1_9FLAO</name>
<dbReference type="Proteomes" id="UP000315540">
    <property type="component" value="Unassembled WGS sequence"/>
</dbReference>
<evidence type="ECO:0000313" key="1">
    <source>
        <dbReference type="EMBL" id="TPN85972.1"/>
    </source>
</evidence>
<proteinExistence type="predicted"/>
<protein>
    <submittedName>
        <fullName evidence="1">Uncharacterized protein</fullName>
    </submittedName>
</protein>
<comment type="caution">
    <text evidence="1">The sequence shown here is derived from an EMBL/GenBank/DDBJ whole genome shotgun (WGS) entry which is preliminary data.</text>
</comment>
<dbReference type="RefSeq" id="WP_140593106.1">
    <property type="nucleotide sequence ID" value="NZ_VFWZ01000003.1"/>
</dbReference>
<sequence>MDKDLDITDIKLIIRNLITFIIIEGKEYVNDSKKKEYVLGYMKLLINTMNLVEEDHKESLLKDIAEDITTYVNQK</sequence>
<evidence type="ECO:0000313" key="2">
    <source>
        <dbReference type="Proteomes" id="UP000315540"/>
    </source>
</evidence>
<dbReference type="AlphaFoldDB" id="A0A504JBQ1"/>